<dbReference type="RefSeq" id="WP_317121041.1">
    <property type="nucleotide sequence ID" value="NZ_JAWJBA010000001.1"/>
</dbReference>
<organism evidence="3 4">
    <name type="scientific">Alkalihalophilus lindianensis</name>
    <dbReference type="NCBI Taxonomy" id="1630542"/>
    <lineage>
        <taxon>Bacteria</taxon>
        <taxon>Bacillati</taxon>
        <taxon>Bacillota</taxon>
        <taxon>Bacilli</taxon>
        <taxon>Bacillales</taxon>
        <taxon>Bacillaceae</taxon>
        <taxon>Alkalihalophilus</taxon>
    </lineage>
</organism>
<protein>
    <submittedName>
        <fullName evidence="3">NAD(P)/FAD-dependent oxidoreductase</fullName>
    </submittedName>
</protein>
<dbReference type="InterPro" id="IPR050631">
    <property type="entry name" value="PheA/TfdB_FAD_monoxygenase"/>
</dbReference>
<evidence type="ECO:0000313" key="4">
    <source>
        <dbReference type="Proteomes" id="UP001287282"/>
    </source>
</evidence>
<feature type="domain" description="FAD-binding" evidence="2">
    <location>
        <begin position="2"/>
        <end position="320"/>
    </location>
</feature>
<dbReference type="PRINTS" id="PR00420">
    <property type="entry name" value="RNGMNOXGNASE"/>
</dbReference>
<comment type="caution">
    <text evidence="3">The sequence shown here is derived from an EMBL/GenBank/DDBJ whole genome shotgun (WGS) entry which is preliminary data.</text>
</comment>
<keyword evidence="1" id="KW-0560">Oxidoreductase</keyword>
<evidence type="ECO:0000256" key="1">
    <source>
        <dbReference type="ARBA" id="ARBA00023002"/>
    </source>
</evidence>
<dbReference type="EMBL" id="JAWJBA010000001">
    <property type="protein sequence ID" value="MDV2683747.1"/>
    <property type="molecule type" value="Genomic_DNA"/>
</dbReference>
<evidence type="ECO:0000259" key="2">
    <source>
        <dbReference type="Pfam" id="PF01494"/>
    </source>
</evidence>
<sequence>MKTDVFIAGGGVAGLSLALRLVKEGVSVIVVERQKGMGNVYKGELLQPKTLCIFEQLGIYPKIATEIRPLEKIITKELNEKNEPLLEVVMDYTTLQTPINTAAMIPHNCLKEILLEEASKYDEFQLLQPATFLRKQSDHEVIVKQGKEEISIQANLIVGAEGRESKVRNSVDIPLKKYSYSHQFLTVTFPSPPTLVYGEMIGNHERFLGLFPLPNNEVRSVLLIREGEYKEMKEEGLEAFYRAYKELKPDLEGFVDQVGSWKDIQLMIPVRHTVSHYVEGNVIVIGDAAHSVHPMAGEGMNLAIQDADTLGDLIAWMYQHQLEGDYTQLKWFERVRKERVEYLSWLSHQSALVYNLSGNLTQKLRIKAIKRLATNRRLHDKQMLNIAGVGLWKFGVIDGLSALGLGKTQLSENVINKYLFSKEDDYPWRYNKKR</sequence>
<keyword evidence="4" id="KW-1185">Reference proteome</keyword>
<dbReference type="Pfam" id="PF01494">
    <property type="entry name" value="FAD_binding_3"/>
    <property type="match status" value="1"/>
</dbReference>
<dbReference type="Gene3D" id="3.50.50.60">
    <property type="entry name" value="FAD/NAD(P)-binding domain"/>
    <property type="match status" value="1"/>
</dbReference>
<dbReference type="SUPFAM" id="SSF51905">
    <property type="entry name" value="FAD/NAD(P)-binding domain"/>
    <property type="match status" value="1"/>
</dbReference>
<gene>
    <name evidence="3" type="ORF">RYX56_05075</name>
</gene>
<name>A0ABU3X7Z1_9BACI</name>
<proteinExistence type="predicted"/>
<dbReference type="InterPro" id="IPR036188">
    <property type="entry name" value="FAD/NAD-bd_sf"/>
</dbReference>
<evidence type="ECO:0000313" key="3">
    <source>
        <dbReference type="EMBL" id="MDV2683747.1"/>
    </source>
</evidence>
<reference evidence="3 4" key="1">
    <citation type="submission" date="2023-10" db="EMBL/GenBank/DDBJ databases">
        <title>Screening of Alkalihalobacillus lindianensis BZ-TG-R113 and Its Alleviation of Salt Stress on Rapeseed Growth.</title>
        <authorList>
            <person name="Zhao B."/>
            <person name="Guo T."/>
        </authorList>
    </citation>
    <scope>NUCLEOTIDE SEQUENCE [LARGE SCALE GENOMIC DNA]</scope>
    <source>
        <strain evidence="3 4">BZ-TG-R113</strain>
    </source>
</reference>
<dbReference type="PANTHER" id="PTHR43476:SF5">
    <property type="entry name" value="FAD-DEPENDENT MONOOXYGENASE"/>
    <property type="match status" value="1"/>
</dbReference>
<dbReference type="Gene3D" id="3.30.70.2450">
    <property type="match status" value="1"/>
</dbReference>
<accession>A0ABU3X7Z1</accession>
<dbReference type="PANTHER" id="PTHR43476">
    <property type="entry name" value="3-(3-HYDROXY-PHENYL)PROPIONATE/3-HYDROXYCINNAMIC ACID HYDROXYLASE"/>
    <property type="match status" value="1"/>
</dbReference>
<dbReference type="Proteomes" id="UP001287282">
    <property type="component" value="Unassembled WGS sequence"/>
</dbReference>
<dbReference type="InterPro" id="IPR002938">
    <property type="entry name" value="FAD-bd"/>
</dbReference>